<dbReference type="Gene3D" id="1.10.8.20">
    <property type="entry name" value="N-terminal domain of phosphatidylinositol transfer protein sec14p"/>
    <property type="match status" value="1"/>
</dbReference>
<dbReference type="InterPro" id="IPR036865">
    <property type="entry name" value="CRAL-TRIO_dom_sf"/>
</dbReference>
<proteinExistence type="predicted"/>
<accession>A0ABN8EEU0</accession>
<dbReference type="Pfam" id="PF00650">
    <property type="entry name" value="CRAL_TRIO"/>
    <property type="match status" value="1"/>
</dbReference>
<dbReference type="CDD" id="cd00170">
    <property type="entry name" value="SEC14"/>
    <property type="match status" value="1"/>
</dbReference>
<name>A0ABN8EEU0_CHISP</name>
<dbReference type="SUPFAM" id="SSF46938">
    <property type="entry name" value="CRAL/TRIO N-terminal domain"/>
    <property type="match status" value="1"/>
</dbReference>
<evidence type="ECO:0000313" key="2">
    <source>
        <dbReference type="EMBL" id="CAH0674612.1"/>
    </source>
</evidence>
<dbReference type="Proteomes" id="UP001153292">
    <property type="component" value="Chromosome 14"/>
</dbReference>
<dbReference type="SUPFAM" id="SSF52087">
    <property type="entry name" value="CRAL/TRIO domain"/>
    <property type="match status" value="1"/>
</dbReference>
<dbReference type="PANTHER" id="PTHR10174:SF222">
    <property type="entry name" value="GH10083P-RELATED"/>
    <property type="match status" value="1"/>
</dbReference>
<gene>
    <name evidence="2" type="ORF">CHILSU_LOCUS2594</name>
</gene>
<dbReference type="Gene3D" id="3.40.525.10">
    <property type="entry name" value="CRAL-TRIO lipid binding domain"/>
    <property type="match status" value="1"/>
</dbReference>
<evidence type="ECO:0000313" key="3">
    <source>
        <dbReference type="Proteomes" id="UP001153292"/>
    </source>
</evidence>
<protein>
    <recommendedName>
        <fullName evidence="1">CRAL-TRIO domain-containing protein</fullName>
    </recommendedName>
</protein>
<sequence>MAEKTPEEINELVKKFRKWINTQPQLPNDLEDKLLRRFLHGCHYDLEKTKNAFKIFISVREQCPELLCDRDPLSPQVQKMFTFLKQAQIMLPRNRKLWIWKLDDPGMLNFDSFQDAKMFFIITDMWLLFDDVLEDEDIILTDTKDIVSLRFFYSKFSFSIARRMIKYQQVNDNTYHLFVIQVAAKVIHLSEYASINNRGDDGEALPVRLKQIHIVNTPPFIDRLFTWIKPFLKKEITDMMHFHTPNSDTLYNYFSKDELPEDYGGTLAKIDDRMQDFVEEIVSKREYFLKNDLWKVKKEDEEKCENINELKEGLSLTALTID</sequence>
<dbReference type="InterPro" id="IPR036273">
    <property type="entry name" value="CRAL/TRIO_N_dom_sf"/>
</dbReference>
<feature type="domain" description="CRAL-TRIO" evidence="1">
    <location>
        <begin position="205"/>
        <end position="265"/>
    </location>
</feature>
<dbReference type="InterPro" id="IPR001251">
    <property type="entry name" value="CRAL-TRIO_dom"/>
</dbReference>
<dbReference type="PANTHER" id="PTHR10174">
    <property type="entry name" value="ALPHA-TOCOPHEROL TRANSFER PROTEIN-RELATED"/>
    <property type="match status" value="1"/>
</dbReference>
<reference evidence="2" key="1">
    <citation type="submission" date="2021-12" db="EMBL/GenBank/DDBJ databases">
        <authorList>
            <person name="King R."/>
        </authorList>
    </citation>
    <scope>NUCLEOTIDE SEQUENCE</scope>
</reference>
<keyword evidence="3" id="KW-1185">Reference proteome</keyword>
<evidence type="ECO:0000259" key="1">
    <source>
        <dbReference type="Pfam" id="PF00650"/>
    </source>
</evidence>
<organism evidence="2 3">
    <name type="scientific">Chilo suppressalis</name>
    <name type="common">Asiatic rice borer moth</name>
    <dbReference type="NCBI Taxonomy" id="168631"/>
    <lineage>
        <taxon>Eukaryota</taxon>
        <taxon>Metazoa</taxon>
        <taxon>Ecdysozoa</taxon>
        <taxon>Arthropoda</taxon>
        <taxon>Hexapoda</taxon>
        <taxon>Insecta</taxon>
        <taxon>Pterygota</taxon>
        <taxon>Neoptera</taxon>
        <taxon>Endopterygota</taxon>
        <taxon>Lepidoptera</taxon>
        <taxon>Glossata</taxon>
        <taxon>Ditrysia</taxon>
        <taxon>Pyraloidea</taxon>
        <taxon>Crambidae</taxon>
        <taxon>Crambinae</taxon>
        <taxon>Chilo</taxon>
    </lineage>
</organism>
<dbReference type="EMBL" id="OU963907">
    <property type="protein sequence ID" value="CAH0674612.1"/>
    <property type="molecule type" value="Genomic_DNA"/>
</dbReference>